<dbReference type="PANTHER" id="PTHR30055">
    <property type="entry name" value="HTH-TYPE TRANSCRIPTIONAL REGULATOR RUTR"/>
    <property type="match status" value="1"/>
</dbReference>
<reference evidence="6 7" key="1">
    <citation type="submission" date="2020-02" db="EMBL/GenBank/DDBJ databases">
        <title>Full genome sequence of Nocardioides sp. R-3366.</title>
        <authorList>
            <person name="Im W.-T."/>
        </authorList>
    </citation>
    <scope>NUCLEOTIDE SEQUENCE [LARGE SCALE GENOMIC DNA]</scope>
    <source>
        <strain evidence="6 7">R-3366</strain>
    </source>
</reference>
<dbReference type="KEGG" id="nano:G5V58_07600"/>
<dbReference type="InterPro" id="IPR036271">
    <property type="entry name" value="Tet_transcr_reg_TetR-rel_C_sf"/>
</dbReference>
<organism evidence="6 7">
    <name type="scientific">Nocardioides anomalus</name>
    <dbReference type="NCBI Taxonomy" id="2712223"/>
    <lineage>
        <taxon>Bacteria</taxon>
        <taxon>Bacillati</taxon>
        <taxon>Actinomycetota</taxon>
        <taxon>Actinomycetes</taxon>
        <taxon>Propionibacteriales</taxon>
        <taxon>Nocardioidaceae</taxon>
        <taxon>Nocardioides</taxon>
    </lineage>
</organism>
<dbReference type="GO" id="GO:0003700">
    <property type="term" value="F:DNA-binding transcription factor activity"/>
    <property type="evidence" value="ECO:0007669"/>
    <property type="project" value="TreeGrafter"/>
</dbReference>
<keyword evidence="1" id="KW-0805">Transcription regulation</keyword>
<dbReference type="RefSeq" id="WP_165230617.1">
    <property type="nucleotide sequence ID" value="NZ_CP049257.1"/>
</dbReference>
<evidence type="ECO:0000256" key="4">
    <source>
        <dbReference type="PROSITE-ProRule" id="PRU00335"/>
    </source>
</evidence>
<dbReference type="InterPro" id="IPR025996">
    <property type="entry name" value="MT1864/Rv1816-like_C"/>
</dbReference>
<protein>
    <submittedName>
        <fullName evidence="6">TetR/AcrR family transcriptional regulator</fullName>
    </submittedName>
</protein>
<evidence type="ECO:0000313" key="6">
    <source>
        <dbReference type="EMBL" id="QIG42661.1"/>
    </source>
</evidence>
<name>A0A6G6WBE0_9ACTN</name>
<dbReference type="InterPro" id="IPR009057">
    <property type="entry name" value="Homeodomain-like_sf"/>
</dbReference>
<evidence type="ECO:0000256" key="1">
    <source>
        <dbReference type="ARBA" id="ARBA00023015"/>
    </source>
</evidence>
<dbReference type="Proteomes" id="UP000502996">
    <property type="component" value="Chromosome"/>
</dbReference>
<dbReference type="InterPro" id="IPR050109">
    <property type="entry name" value="HTH-type_TetR-like_transc_reg"/>
</dbReference>
<feature type="domain" description="HTH tetR-type" evidence="5">
    <location>
        <begin position="9"/>
        <end position="69"/>
    </location>
</feature>
<evidence type="ECO:0000256" key="3">
    <source>
        <dbReference type="ARBA" id="ARBA00023163"/>
    </source>
</evidence>
<proteinExistence type="predicted"/>
<evidence type="ECO:0000256" key="2">
    <source>
        <dbReference type="ARBA" id="ARBA00023125"/>
    </source>
</evidence>
<sequence>MPTRAENRAELTRAILDRAAAQLAEVGPAALSVRQIARDLGLASSAVYRYFPSRDALLTALLVQAFDAVGQAVEDGAASGSGVRERFLGACHGLRDWARDHPHEYALAYGSPVPGYAAPPDTVTSYLRVALVLLGTVRDAQLDGRPVGAPTAPVTATEREAVRRISTFVDPPLDDAHTARALVVWVALLGHVSLELFGHTANAVLDHDEHFRTVVEQLADDLGL</sequence>
<keyword evidence="3" id="KW-0804">Transcription</keyword>
<dbReference type="SUPFAM" id="SSF46689">
    <property type="entry name" value="Homeodomain-like"/>
    <property type="match status" value="1"/>
</dbReference>
<dbReference type="Pfam" id="PF13305">
    <property type="entry name" value="TetR_C_33"/>
    <property type="match status" value="1"/>
</dbReference>
<dbReference type="PRINTS" id="PR00455">
    <property type="entry name" value="HTHTETR"/>
</dbReference>
<dbReference type="GO" id="GO:0000976">
    <property type="term" value="F:transcription cis-regulatory region binding"/>
    <property type="evidence" value="ECO:0007669"/>
    <property type="project" value="TreeGrafter"/>
</dbReference>
<dbReference type="AlphaFoldDB" id="A0A6G6WBE0"/>
<keyword evidence="2 4" id="KW-0238">DNA-binding</keyword>
<dbReference type="EMBL" id="CP049257">
    <property type="protein sequence ID" value="QIG42661.1"/>
    <property type="molecule type" value="Genomic_DNA"/>
</dbReference>
<evidence type="ECO:0000259" key="5">
    <source>
        <dbReference type="PROSITE" id="PS50977"/>
    </source>
</evidence>
<evidence type="ECO:0000313" key="7">
    <source>
        <dbReference type="Proteomes" id="UP000502996"/>
    </source>
</evidence>
<dbReference type="PROSITE" id="PS50977">
    <property type="entry name" value="HTH_TETR_2"/>
    <property type="match status" value="1"/>
</dbReference>
<feature type="DNA-binding region" description="H-T-H motif" evidence="4">
    <location>
        <begin position="32"/>
        <end position="51"/>
    </location>
</feature>
<dbReference type="PANTHER" id="PTHR30055:SF243">
    <property type="entry name" value="HTH-TYPE TRANSCRIPTIONAL REGULATOR RV1816"/>
    <property type="match status" value="1"/>
</dbReference>
<keyword evidence="7" id="KW-1185">Reference proteome</keyword>
<dbReference type="InterPro" id="IPR001647">
    <property type="entry name" value="HTH_TetR"/>
</dbReference>
<gene>
    <name evidence="6" type="ORF">G5V58_07600</name>
</gene>
<dbReference type="Gene3D" id="1.10.357.10">
    <property type="entry name" value="Tetracycline Repressor, domain 2"/>
    <property type="match status" value="1"/>
</dbReference>
<accession>A0A6G6WBE0</accession>
<dbReference type="SUPFAM" id="SSF48498">
    <property type="entry name" value="Tetracyclin repressor-like, C-terminal domain"/>
    <property type="match status" value="1"/>
</dbReference>
<dbReference type="Pfam" id="PF00440">
    <property type="entry name" value="TetR_N"/>
    <property type="match status" value="1"/>
</dbReference>